<evidence type="ECO:0000259" key="1">
    <source>
        <dbReference type="Pfam" id="PF13532"/>
    </source>
</evidence>
<keyword evidence="3" id="KW-1185">Reference proteome</keyword>
<dbReference type="PANTHER" id="PTHR31212">
    <property type="entry name" value="ALPHA-KETOGLUTARATE-DEPENDENT DIOXYGENASE ALKB HOMOLOG 3"/>
    <property type="match status" value="1"/>
</dbReference>
<dbReference type="SUPFAM" id="SSF51197">
    <property type="entry name" value="Clavaminate synthase-like"/>
    <property type="match status" value="2"/>
</dbReference>
<reference evidence="2 3" key="1">
    <citation type="submission" date="2017-11" db="EMBL/GenBank/DDBJ databases">
        <title>Complete genome of a free-living desiccation-tolerant cyanobacterium and its photosynthetic adaptation to extreme terrestrial habitat.</title>
        <authorList>
            <person name="Shang J."/>
        </authorList>
    </citation>
    <scope>NUCLEOTIDE SEQUENCE [LARGE SCALE GENOMIC DNA]</scope>
    <source>
        <strain evidence="2 3">CCNUN1</strain>
        <plasmid evidence="3">pnfsy06</plasmid>
    </source>
</reference>
<organism evidence="2 3">
    <name type="scientific">Nostoc flagelliforme CCNUN1</name>
    <dbReference type="NCBI Taxonomy" id="2038116"/>
    <lineage>
        <taxon>Bacteria</taxon>
        <taxon>Bacillati</taxon>
        <taxon>Cyanobacteriota</taxon>
        <taxon>Cyanophyceae</taxon>
        <taxon>Nostocales</taxon>
        <taxon>Nostocaceae</taxon>
        <taxon>Nostoc</taxon>
    </lineage>
</organism>
<dbReference type="GO" id="GO:0051213">
    <property type="term" value="F:dioxygenase activity"/>
    <property type="evidence" value="ECO:0007669"/>
    <property type="project" value="UniProtKB-KW"/>
</dbReference>
<proteinExistence type="predicted"/>
<dbReference type="EMBL" id="CP024791">
    <property type="protein sequence ID" value="AUB43645.1"/>
    <property type="molecule type" value="Genomic_DNA"/>
</dbReference>
<keyword evidence="2" id="KW-0560">Oxidoreductase</keyword>
<dbReference type="PANTHER" id="PTHR31212:SF4">
    <property type="entry name" value="ALPHA-KETOGLUTARATE-DEPENDENT DIOXYGENASE ALKB HOMOLOG 3"/>
    <property type="match status" value="1"/>
</dbReference>
<accession>A0A2K8T9A4</accession>
<geneLocation type="plasmid" evidence="3">
    <name>pnfsy06</name>
</geneLocation>
<dbReference type="OrthoDB" id="190276at2"/>
<evidence type="ECO:0000313" key="3">
    <source>
        <dbReference type="Proteomes" id="UP000232003"/>
    </source>
</evidence>
<sequence length="223" mass="26291">MQQLNLFTESTPVLPITYYPDFLSKELANSLYQHCLKLEWQQNQIRIAGKTMPVPRLECLYGDKGCDYLYSKCVFLKPLWWTEALQVMRDSITALTGYKFRIVIGNQYQFNSKFKIQNAKYKIHALKSWQCRLEPTTYRESHSFKKQMSLYSKLINSKLSFFFTILNFEFCILNCLDFWLEHGSLQVKHPGCQSTHLHQLPKTNKVVSTRINLTFRPHTGAER</sequence>
<dbReference type="InterPro" id="IPR027450">
    <property type="entry name" value="AlkB-like"/>
</dbReference>
<feature type="domain" description="Alpha-ketoglutarate-dependent dioxygenase AlkB-like" evidence="1">
    <location>
        <begin position="16"/>
        <end position="216"/>
    </location>
</feature>
<dbReference type="Gene3D" id="2.60.120.590">
    <property type="entry name" value="Alpha-ketoglutarate-dependent dioxygenase AlkB-like"/>
    <property type="match status" value="2"/>
</dbReference>
<gene>
    <name evidence="2" type="ORF">COO91_09826</name>
</gene>
<dbReference type="InterPro" id="IPR037151">
    <property type="entry name" value="AlkB-like_sf"/>
</dbReference>
<name>A0A2K8T9A4_9NOSO</name>
<dbReference type="RefSeq" id="WP_100903695.1">
    <property type="nucleotide sequence ID" value="NZ_CAWNNC010000007.1"/>
</dbReference>
<keyword evidence="2" id="KW-0223">Dioxygenase</keyword>
<keyword evidence="2" id="KW-0614">Plasmid</keyword>
<dbReference type="InterPro" id="IPR032854">
    <property type="entry name" value="ALKBH3"/>
</dbReference>
<dbReference type="Proteomes" id="UP000232003">
    <property type="component" value="Plasmid pNFSY06"/>
</dbReference>
<dbReference type="Pfam" id="PF13532">
    <property type="entry name" value="2OG-FeII_Oxy_2"/>
    <property type="match status" value="1"/>
</dbReference>
<dbReference type="GO" id="GO:0006307">
    <property type="term" value="P:DNA alkylation repair"/>
    <property type="evidence" value="ECO:0007669"/>
    <property type="project" value="InterPro"/>
</dbReference>
<protein>
    <submittedName>
        <fullName evidence="2">Alkylated DNA repair dioxygenase AlkB</fullName>
    </submittedName>
</protein>
<evidence type="ECO:0000313" key="2">
    <source>
        <dbReference type="EMBL" id="AUB43645.1"/>
    </source>
</evidence>
<dbReference type="KEGG" id="nfl:COO91_09826"/>
<dbReference type="AlphaFoldDB" id="A0A2K8T9A4"/>